<dbReference type="STRING" id="41447.ENSSDUP00000005961"/>
<dbReference type="CDD" id="cd00096">
    <property type="entry name" value="Ig"/>
    <property type="match status" value="1"/>
</dbReference>
<evidence type="ECO:0000256" key="1">
    <source>
        <dbReference type="ARBA" id="ARBA00023157"/>
    </source>
</evidence>
<evidence type="ECO:0000313" key="3">
    <source>
        <dbReference type="Ensembl" id="ENSSDUP00000005961.1"/>
    </source>
</evidence>
<reference evidence="3" key="2">
    <citation type="submission" date="2025-09" db="UniProtKB">
        <authorList>
            <consortium name="Ensembl"/>
        </authorList>
    </citation>
    <scope>IDENTIFICATION</scope>
</reference>
<dbReference type="PANTHER" id="PTHR47633:SF3">
    <property type="entry name" value="STRIATED MUSCLE PREFERENTIALLY EXPRESSED PROTEIN KINASE"/>
    <property type="match status" value="1"/>
</dbReference>
<reference evidence="3" key="1">
    <citation type="submission" date="2025-08" db="UniProtKB">
        <authorList>
            <consortium name="Ensembl"/>
        </authorList>
    </citation>
    <scope>IDENTIFICATION</scope>
</reference>
<dbReference type="PANTHER" id="PTHR47633">
    <property type="entry name" value="IMMUNOGLOBULIN"/>
    <property type="match status" value="1"/>
</dbReference>
<feature type="domain" description="Ig-like" evidence="2">
    <location>
        <begin position="32"/>
        <end position="122"/>
    </location>
</feature>
<dbReference type="Ensembl" id="ENSSDUT00000006080.1">
    <property type="protein sequence ID" value="ENSSDUP00000005961.1"/>
    <property type="gene ID" value="ENSSDUG00000004395.1"/>
</dbReference>
<protein>
    <recommendedName>
        <fullName evidence="2">Ig-like domain-containing protein</fullName>
    </recommendedName>
</protein>
<dbReference type="InterPro" id="IPR013783">
    <property type="entry name" value="Ig-like_fold"/>
</dbReference>
<dbReference type="FunFam" id="2.60.40.10:FF:000022">
    <property type="entry name" value="Cardiac titin"/>
    <property type="match status" value="2"/>
</dbReference>
<dbReference type="GeneTree" id="ENSGT01110000267173"/>
<organism evidence="3 4">
    <name type="scientific">Seriola dumerili</name>
    <name type="common">Greater amberjack</name>
    <name type="synonym">Caranx dumerili</name>
    <dbReference type="NCBI Taxonomy" id="41447"/>
    <lineage>
        <taxon>Eukaryota</taxon>
        <taxon>Metazoa</taxon>
        <taxon>Chordata</taxon>
        <taxon>Craniata</taxon>
        <taxon>Vertebrata</taxon>
        <taxon>Euteleostomi</taxon>
        <taxon>Actinopterygii</taxon>
        <taxon>Neopterygii</taxon>
        <taxon>Teleostei</taxon>
        <taxon>Neoteleostei</taxon>
        <taxon>Acanthomorphata</taxon>
        <taxon>Carangaria</taxon>
        <taxon>Carangiformes</taxon>
        <taxon>Carangidae</taxon>
        <taxon>Seriola</taxon>
    </lineage>
</organism>
<dbReference type="Pfam" id="PF07679">
    <property type="entry name" value="I-set"/>
    <property type="match status" value="2"/>
</dbReference>
<dbReference type="InterPro" id="IPR036179">
    <property type="entry name" value="Ig-like_dom_sf"/>
</dbReference>
<dbReference type="SUPFAM" id="SSF48726">
    <property type="entry name" value="Immunoglobulin"/>
    <property type="match status" value="2"/>
</dbReference>
<evidence type="ECO:0000313" key="4">
    <source>
        <dbReference type="Proteomes" id="UP000261420"/>
    </source>
</evidence>
<feature type="domain" description="Ig-like" evidence="2">
    <location>
        <begin position="127"/>
        <end position="215"/>
    </location>
</feature>
<dbReference type="Gene3D" id="2.60.40.10">
    <property type="entry name" value="Immunoglobulins"/>
    <property type="match status" value="2"/>
</dbReference>
<dbReference type="SMART" id="SM00408">
    <property type="entry name" value="IGc2"/>
    <property type="match status" value="2"/>
</dbReference>
<dbReference type="InterPro" id="IPR003598">
    <property type="entry name" value="Ig_sub2"/>
</dbReference>
<accession>A0A3B4TID2</accession>
<keyword evidence="1" id="KW-1015">Disulfide bond</keyword>
<dbReference type="GO" id="GO:0004674">
    <property type="term" value="F:protein serine/threonine kinase activity"/>
    <property type="evidence" value="ECO:0007669"/>
    <property type="project" value="UniProtKB-KW"/>
</dbReference>
<dbReference type="Proteomes" id="UP000261420">
    <property type="component" value="Unplaced"/>
</dbReference>
<keyword evidence="4" id="KW-1185">Reference proteome</keyword>
<dbReference type="AlphaFoldDB" id="A0A3B4TID2"/>
<dbReference type="InterPro" id="IPR003599">
    <property type="entry name" value="Ig_sub"/>
</dbReference>
<evidence type="ECO:0000259" key="2">
    <source>
        <dbReference type="PROSITE" id="PS50835"/>
    </source>
</evidence>
<dbReference type="PROSITE" id="PS50835">
    <property type="entry name" value="IG_LIKE"/>
    <property type="match status" value="2"/>
</dbReference>
<name>A0A3B4TID2_SERDU</name>
<dbReference type="InterPro" id="IPR013098">
    <property type="entry name" value="Ig_I-set"/>
</dbReference>
<dbReference type="InterPro" id="IPR007110">
    <property type="entry name" value="Ig-like_dom"/>
</dbReference>
<dbReference type="SMART" id="SM00409">
    <property type="entry name" value="IG"/>
    <property type="match status" value="2"/>
</dbReference>
<proteinExistence type="predicted"/>
<sequence length="284" mass="31686">NKVLRFACVSHSNNQLNTLFCTLYAIDQIIKPSFTRKLKETEGIKGSFAQLDCLVSVAGSLPLSVEWSKGKQKITKCSKYKLLHIDNTISLELKLTESSDTGEYSCRVTNKAGNCVCSGILTAKVPPSFVAEPESQAVTPKSTVLFRSVFEGTPPFAIKWFKDDMELISGLSCTIRLEKYSSSVELYSVGTLQCGIYSCHISNDAGAVKSAAELLVKGWTILFLVHHRHSINSIFVLHFYSFSFFTIILSGRPSHHFFYSIYVVFRITCPHPPYVTLIRLTMVT</sequence>